<dbReference type="Gene3D" id="3.80.10.10">
    <property type="entry name" value="Ribonuclease Inhibitor"/>
    <property type="match status" value="1"/>
</dbReference>
<feature type="region of interest" description="Disordered" evidence="1">
    <location>
        <begin position="864"/>
        <end position="924"/>
    </location>
</feature>
<sequence>MKKMNQFPKATSANCVLLFAVCLTTLALCTAKHEEDSFVAQWAPVRNKRMNHHEKHENVIISHENELPKSLWSNLISPNEAQHDEKFKSATHGERIISNIQATTTGSAPLGDAPSIPPSRRRIKRMAEMNSAMPHSSRHSLHRRDVRRTETSQNLCSTEWCKCTGNEIRDVKCNLPSQPITFDKQYSIPNDARSLIVDLNTNTRITVHRGFFQDNRINRISFRGSEKNSKAHVEFLSNALEGNRAPNPEIEIINCDTVVFKKGTFHGEINLNVAKCQNVIVSDGSLSQASFTATFDGIRDLRMNTNALNGGANSRIHIANSFIERFEKIGNTMKEIRITNSTIREIAANAFNFNELHSIVLEKSVIDKIETLAFTNGHSQSLQIIGCNITKIANQAFFGVAFDAMTFEGNTVKTIEENGISAASVNASISYNRIEKTGNNWLTITQFTNFDVNNNSFWEFRKLGTERSSKMERCSFFRNTIAHAMSNSMELPESCVIKDVFFNTTCMCNSEWLMNLMKNYIELEQKSFCSTDDSIRYCFNSSLIRASTYRREVCDDSPTLDCIKNQKEPKLEGNFIRPNDGDKNNGQVSILYYIAGGVTCIIVLIILIGVLIVYCRKKGKRHDRAELITPTPEHSHHSVERAPPKSTRIFTPEDRLIINQTLERMKAKHPPEKYDHVFNYTQKLMNGSLTESEKVLTIGEVVQTLRECENSGEDFVAFTDILYKHLAPKDNNQNDPVYAEPNLAVSSDGEDRNTQLDLNHIYAEPHSVQQPLLNNEYAFPVDRNTETGLYTEPVVSPREPQRKLISPYAIGGTTVPHETGRTTPPNLPDVLSQSTAPSSSEPPLLPSGNVQRIANSFANNPNFHITRSPLTNRKIPKYTIPASKGGQMKSNSAERKHSGPSGLHKKDSASSDHSGGSDITVKMDDVIDYADA</sequence>
<keyword evidence="3" id="KW-0732">Signal</keyword>
<dbReference type="InterPro" id="IPR032675">
    <property type="entry name" value="LRR_dom_sf"/>
</dbReference>
<dbReference type="EMBL" id="AJWK01005112">
    <property type="status" value="NOT_ANNOTATED_CDS"/>
    <property type="molecule type" value="Genomic_DNA"/>
</dbReference>
<evidence type="ECO:0000313" key="4">
    <source>
        <dbReference type="EnsemblMetazoa" id="LLOJ001459-PA"/>
    </source>
</evidence>
<feature type="region of interest" description="Disordered" evidence="1">
    <location>
        <begin position="812"/>
        <end position="849"/>
    </location>
</feature>
<evidence type="ECO:0000256" key="3">
    <source>
        <dbReference type="SAM" id="SignalP"/>
    </source>
</evidence>
<feature type="chain" id="PRO_5008405654" evidence="3">
    <location>
        <begin position="32"/>
        <end position="932"/>
    </location>
</feature>
<evidence type="ECO:0000256" key="2">
    <source>
        <dbReference type="SAM" id="Phobius"/>
    </source>
</evidence>
<dbReference type="Proteomes" id="UP000092461">
    <property type="component" value="Unassembled WGS sequence"/>
</dbReference>
<keyword evidence="5" id="KW-1185">Reference proteome</keyword>
<dbReference type="EMBL" id="AJWK01005115">
    <property type="status" value="NOT_ANNOTATED_CDS"/>
    <property type="molecule type" value="Genomic_DNA"/>
</dbReference>
<dbReference type="VEuPathDB" id="VectorBase:LLOJ001459"/>
<name>A0A1B0CBG0_LUTLO</name>
<keyword evidence="2" id="KW-1133">Transmembrane helix</keyword>
<evidence type="ECO:0000256" key="1">
    <source>
        <dbReference type="SAM" id="MobiDB-lite"/>
    </source>
</evidence>
<dbReference type="EnsemblMetazoa" id="LLOJ001459-RA">
    <property type="protein sequence ID" value="LLOJ001459-PA"/>
    <property type="gene ID" value="LLOJ001459"/>
</dbReference>
<dbReference type="AlphaFoldDB" id="A0A1B0CBG0"/>
<keyword evidence="2" id="KW-0472">Membrane</keyword>
<accession>A0A1B0CBG0</accession>
<proteinExistence type="predicted"/>
<reference evidence="4" key="1">
    <citation type="submission" date="2020-05" db="UniProtKB">
        <authorList>
            <consortium name="EnsemblMetazoa"/>
        </authorList>
    </citation>
    <scope>IDENTIFICATION</scope>
    <source>
        <strain evidence="4">Jacobina</strain>
    </source>
</reference>
<evidence type="ECO:0000313" key="5">
    <source>
        <dbReference type="Proteomes" id="UP000092461"/>
    </source>
</evidence>
<dbReference type="VEuPathDB" id="VectorBase:LLONM1_008085"/>
<organism evidence="4 5">
    <name type="scientific">Lutzomyia longipalpis</name>
    <name type="common">Sand fly</name>
    <dbReference type="NCBI Taxonomy" id="7200"/>
    <lineage>
        <taxon>Eukaryota</taxon>
        <taxon>Metazoa</taxon>
        <taxon>Ecdysozoa</taxon>
        <taxon>Arthropoda</taxon>
        <taxon>Hexapoda</taxon>
        <taxon>Insecta</taxon>
        <taxon>Pterygota</taxon>
        <taxon>Neoptera</taxon>
        <taxon>Endopterygota</taxon>
        <taxon>Diptera</taxon>
        <taxon>Nematocera</taxon>
        <taxon>Psychodoidea</taxon>
        <taxon>Psychodidae</taxon>
        <taxon>Lutzomyia</taxon>
        <taxon>Lutzomyia</taxon>
    </lineage>
</organism>
<dbReference type="EMBL" id="AJWK01005114">
    <property type="status" value="NOT_ANNOTATED_CDS"/>
    <property type="molecule type" value="Genomic_DNA"/>
</dbReference>
<feature type="transmembrane region" description="Helical" evidence="2">
    <location>
        <begin position="590"/>
        <end position="614"/>
    </location>
</feature>
<dbReference type="InterPro" id="IPR011050">
    <property type="entry name" value="Pectin_lyase_fold/virulence"/>
</dbReference>
<feature type="signal peptide" evidence="3">
    <location>
        <begin position="1"/>
        <end position="31"/>
    </location>
</feature>
<dbReference type="SUPFAM" id="SSF51126">
    <property type="entry name" value="Pectin lyase-like"/>
    <property type="match status" value="1"/>
</dbReference>
<protein>
    <submittedName>
        <fullName evidence="4">Uncharacterized protein</fullName>
    </submittedName>
</protein>
<dbReference type="EMBL" id="AJWK01005113">
    <property type="status" value="NOT_ANNOTATED_CDS"/>
    <property type="molecule type" value="Genomic_DNA"/>
</dbReference>
<keyword evidence="2" id="KW-0812">Transmembrane</keyword>